<proteinExistence type="predicted"/>
<evidence type="ECO:0000313" key="3">
    <source>
        <dbReference type="Proteomes" id="UP000324800"/>
    </source>
</evidence>
<gene>
    <name evidence="2" type="ORF">EZS28_028545</name>
</gene>
<dbReference type="Gene3D" id="3.10.10.10">
    <property type="entry name" value="HIV Type 1 Reverse Transcriptase, subunit A, domain 1"/>
    <property type="match status" value="1"/>
</dbReference>
<protein>
    <recommendedName>
        <fullName evidence="1">Reverse transcriptase domain-containing protein</fullName>
    </recommendedName>
</protein>
<dbReference type="SUPFAM" id="SSF56672">
    <property type="entry name" value="DNA/RNA polymerases"/>
    <property type="match status" value="1"/>
</dbReference>
<reference evidence="2 3" key="1">
    <citation type="submission" date="2019-03" db="EMBL/GenBank/DDBJ databases">
        <title>Single cell metagenomics reveals metabolic interactions within the superorganism composed of flagellate Streblomastix strix and complex community of Bacteroidetes bacteria on its surface.</title>
        <authorList>
            <person name="Treitli S.C."/>
            <person name="Kolisko M."/>
            <person name="Husnik F."/>
            <person name="Keeling P."/>
            <person name="Hampl V."/>
        </authorList>
    </citation>
    <scope>NUCLEOTIDE SEQUENCE [LARGE SCALE GENOMIC DNA]</scope>
    <source>
        <strain evidence="2">ST1C</strain>
    </source>
</reference>
<name>A0A5J4UZI7_9EUKA</name>
<dbReference type="Proteomes" id="UP000324800">
    <property type="component" value="Unassembled WGS sequence"/>
</dbReference>
<dbReference type="AlphaFoldDB" id="A0A5J4UZI7"/>
<dbReference type="EMBL" id="SNRW01010887">
    <property type="protein sequence ID" value="KAA6375929.1"/>
    <property type="molecule type" value="Genomic_DNA"/>
</dbReference>
<dbReference type="PANTHER" id="PTHR33050">
    <property type="entry name" value="REVERSE TRANSCRIPTASE DOMAIN-CONTAINING PROTEIN"/>
    <property type="match status" value="1"/>
</dbReference>
<dbReference type="InterPro" id="IPR000477">
    <property type="entry name" value="RT_dom"/>
</dbReference>
<accession>A0A5J4UZI7</accession>
<evidence type="ECO:0000313" key="2">
    <source>
        <dbReference type="EMBL" id="KAA6375929.1"/>
    </source>
</evidence>
<dbReference type="Pfam" id="PF00078">
    <property type="entry name" value="RVT_1"/>
    <property type="match status" value="1"/>
</dbReference>
<dbReference type="InterPro" id="IPR043502">
    <property type="entry name" value="DNA/RNA_pol_sf"/>
</dbReference>
<comment type="caution">
    <text evidence="2">The sequence shown here is derived from an EMBL/GenBank/DDBJ whole genome shotgun (WGS) entry which is preliminary data.</text>
</comment>
<dbReference type="PANTHER" id="PTHR33050:SF7">
    <property type="entry name" value="RIBONUCLEASE H"/>
    <property type="match status" value="1"/>
</dbReference>
<sequence length="212" mass="25360">MLQEELQEGKIEEIPKEQVKWWNPTFLVPKPSGEWRKILEASLLNEEIQPLHFQMNRFKQVRYLLIPNDWAVTLDLKSAFHQLIVYPPHRAYQVLEVHSHHYQYRKMLFGYNHSQIFFTQALTLPFTEIRKRTYIRIINLSDDLPLFPSRQKLAFLPNTAYNKFPEAFRLIKGTAALIERPNFLRIQFREASLYLMRIDSTRTKAVKTQGWT</sequence>
<evidence type="ECO:0000259" key="1">
    <source>
        <dbReference type="Pfam" id="PF00078"/>
    </source>
</evidence>
<feature type="domain" description="Reverse transcriptase" evidence="1">
    <location>
        <begin position="28"/>
        <end position="147"/>
    </location>
</feature>
<organism evidence="2 3">
    <name type="scientific">Streblomastix strix</name>
    <dbReference type="NCBI Taxonomy" id="222440"/>
    <lineage>
        <taxon>Eukaryota</taxon>
        <taxon>Metamonada</taxon>
        <taxon>Preaxostyla</taxon>
        <taxon>Oxymonadida</taxon>
        <taxon>Streblomastigidae</taxon>
        <taxon>Streblomastix</taxon>
    </lineage>
</organism>
<dbReference type="InterPro" id="IPR052055">
    <property type="entry name" value="Hepadnavirus_pol/RT"/>
</dbReference>